<dbReference type="CDD" id="cd02440">
    <property type="entry name" value="AdoMet_MTases"/>
    <property type="match status" value="1"/>
</dbReference>
<dbReference type="RefSeq" id="WP_353866112.1">
    <property type="nucleotide sequence ID" value="NZ_CP088295.1"/>
</dbReference>
<reference evidence="5" key="1">
    <citation type="submission" date="2021-11" db="EMBL/GenBank/DDBJ databases">
        <title>Cultivation dependent microbiological survey of springs from the worlds oldest radium mine currently devoted to the extraction of radon-saturated water.</title>
        <authorList>
            <person name="Kapinusova G."/>
            <person name="Smrhova T."/>
            <person name="Strejcek M."/>
            <person name="Suman J."/>
            <person name="Jani K."/>
            <person name="Pajer P."/>
            <person name="Uhlik O."/>
        </authorList>
    </citation>
    <scope>NUCLEOTIDE SEQUENCE [LARGE SCALE GENOMIC DNA]</scope>
    <source>
        <strain evidence="5">J379</strain>
    </source>
</reference>
<sequence>MSETPSTSGEVIAEYFLDAVEAFEDLVFAQRETPPEHYDEEYFADGWRDGGNRYELETRRRIEARNPQLIQEVFSPQRVLDVGCGPGFLMLFLQELGIDVHGVDYAQASVMLAPPQVRDRITIGETSAVDAPARSFDLVICREVMEHLTVLQVRETVRQLCEASSRFVYVTTRFHPDPATLLDVTTQFDVDPTHITLMSKDLLRVLFVLEGFRRRADLEAQMDWAGKRRVLVYERA</sequence>
<protein>
    <submittedName>
        <fullName evidence="4">Class I SAM-dependent methyltransferase</fullName>
    </submittedName>
</protein>
<dbReference type="PANTHER" id="PTHR43464">
    <property type="entry name" value="METHYLTRANSFERASE"/>
    <property type="match status" value="1"/>
</dbReference>
<accession>A0ABY5PLV0</accession>
<dbReference type="SUPFAM" id="SSF53335">
    <property type="entry name" value="S-adenosyl-L-methionine-dependent methyltransferases"/>
    <property type="match status" value="1"/>
</dbReference>
<evidence type="ECO:0000313" key="4">
    <source>
        <dbReference type="EMBL" id="UUY05669.1"/>
    </source>
</evidence>
<dbReference type="Proteomes" id="UP001058860">
    <property type="component" value="Chromosome"/>
</dbReference>
<dbReference type="InterPro" id="IPR029063">
    <property type="entry name" value="SAM-dependent_MTases_sf"/>
</dbReference>
<keyword evidence="3" id="KW-0949">S-adenosyl-L-methionine</keyword>
<dbReference type="GO" id="GO:0008168">
    <property type="term" value="F:methyltransferase activity"/>
    <property type="evidence" value="ECO:0007669"/>
    <property type="project" value="UniProtKB-KW"/>
</dbReference>
<gene>
    <name evidence="4" type="ORF">LRS13_09160</name>
</gene>
<proteinExistence type="predicted"/>
<evidence type="ECO:0000256" key="1">
    <source>
        <dbReference type="ARBA" id="ARBA00022603"/>
    </source>
</evidence>
<keyword evidence="5" id="KW-1185">Reference proteome</keyword>
<dbReference type="Pfam" id="PF13489">
    <property type="entry name" value="Methyltransf_23"/>
    <property type="match status" value="1"/>
</dbReference>
<dbReference type="GO" id="GO:0032259">
    <property type="term" value="P:methylation"/>
    <property type="evidence" value="ECO:0007669"/>
    <property type="project" value="UniProtKB-KW"/>
</dbReference>
<dbReference type="EMBL" id="CP088295">
    <property type="protein sequence ID" value="UUY05669.1"/>
    <property type="molecule type" value="Genomic_DNA"/>
</dbReference>
<dbReference type="PANTHER" id="PTHR43464:SF19">
    <property type="entry name" value="UBIQUINONE BIOSYNTHESIS O-METHYLTRANSFERASE, MITOCHONDRIAL"/>
    <property type="match status" value="1"/>
</dbReference>
<keyword evidence="1 4" id="KW-0489">Methyltransferase</keyword>
<keyword evidence="2" id="KW-0808">Transferase</keyword>
<dbReference type="Gene3D" id="3.40.50.150">
    <property type="entry name" value="Vaccinia Virus protein VP39"/>
    <property type="match status" value="1"/>
</dbReference>
<evidence type="ECO:0000313" key="5">
    <source>
        <dbReference type="Proteomes" id="UP001058860"/>
    </source>
</evidence>
<name>A0ABY5PLV0_9ACTN</name>
<organism evidence="4 5">
    <name type="scientific">Svornostia abyssi</name>
    <dbReference type="NCBI Taxonomy" id="2898438"/>
    <lineage>
        <taxon>Bacteria</taxon>
        <taxon>Bacillati</taxon>
        <taxon>Actinomycetota</taxon>
        <taxon>Thermoleophilia</taxon>
        <taxon>Solirubrobacterales</taxon>
        <taxon>Baekduiaceae</taxon>
        <taxon>Svornostia</taxon>
    </lineage>
</organism>
<evidence type="ECO:0000256" key="2">
    <source>
        <dbReference type="ARBA" id="ARBA00022679"/>
    </source>
</evidence>
<evidence type="ECO:0000256" key="3">
    <source>
        <dbReference type="ARBA" id="ARBA00022691"/>
    </source>
</evidence>